<feature type="compositionally biased region" description="Acidic residues" evidence="2">
    <location>
        <begin position="2826"/>
        <end position="2836"/>
    </location>
</feature>
<feature type="compositionally biased region" description="Low complexity" evidence="2">
    <location>
        <begin position="1693"/>
        <end position="1707"/>
    </location>
</feature>
<feature type="region of interest" description="Disordered" evidence="2">
    <location>
        <begin position="1"/>
        <end position="63"/>
    </location>
</feature>
<dbReference type="GeneID" id="111122316"/>
<feature type="region of interest" description="Disordered" evidence="2">
    <location>
        <begin position="2411"/>
        <end position="2448"/>
    </location>
</feature>
<dbReference type="Proteomes" id="UP000694844">
    <property type="component" value="Chromosome 2"/>
</dbReference>
<feature type="compositionally biased region" description="Basic and acidic residues" evidence="2">
    <location>
        <begin position="2350"/>
        <end position="2363"/>
    </location>
</feature>
<sequence length="3267" mass="368735">MIRDKIDDYTQKSSAFSEPADGNKEKTAKISQLDVSGTLTPQHRLESTGTLEDEDEEISVKDETTETFKRRIEGDILSTADAEMEGQPVDFVAHSASDDLMTVVPDTEDTDLLQEKAMYKHEELGECDILSNDLTENLKEHILSETTVKTLDDRLDDSTEEKQKVEKSPDLEELQLQRFEIEETETPFYDKSPDSFNEVRPNTSNIVDDAYLEATDVVGEDDRIEGEFMESAQVTEQSAQSTDFEEIDKDTRQGEDECDINQAQFLTKETDQVDLVEGGSMDTYGVDNLGFEDILPKENEILTKVNDNQQFEIQGEKTESLLSTSQDISDHTSAIMADSEGCSDHIDSSDQAQSITTSLDKSADLLEFEQLERTIGKLETVYDTFSESQILEQLDIEHKVDRIENDQKEAENFSGRNGKNAEMKESGFEDDAVIGELNESYIDRTERFIRIGDDSQNIVVQENKRTGLLPRETAFQDDVEHDASSRDNQASSDQDRSFGDQSVFDGNFQMHQTKDGFQGEDVFNGVSKVYDAIPKKTDTATPTGTDERPLSPSSYTLETDMEGSQIFEQEEENAFNEIQRIKAKPLKSTNLIPVEETADVCVKSLESSSPKDNQCPPSPSEFTLVMSQDQDMLSKALGIDTNESRQTALDNIDQKIVDDYCLHYEENKMQERFINSTSVDDDSVEENSQETVVSRDITVPKECSFEYEAAHPEMTEGSILDYDLDTLDKPDVNMETSQEFVMSHDPESLSMMLGLSKPHQQENSAISKPGSDQDSQYISEATTATEDTRATRLDLSPVKDKEIPHSLDESSDETHVHEIAHHSHESDDNIEDDSIEEKDQLLETLPENETVTRLIRADNLPIELPNLRNQVDKLAKESKNVFSSYENVYEGVPLDPKINRLSLDASEIDVGDRFDTKQMDLHLHSDDRASSYEQVYAKGLADQSLHSDLAAIDEDKIDDRISSSSSEVAQHDDGASDEDAEAREAPESNLNETDVEEQFSPDISKHFPIPGADFQIESEKTIFSVTDSPTENHSSAYSIESPDLLDKKSLTKPVSFTVGTSPSECIEHDLPANDHLIKRHTDKEEELSDKNTKPKEIHERSLICSYEIDKMEEEVVLEQSPENPEEASANLQNEYPDFESSSTQLMIDTSDQIRPHSIDEISPEDLEEKNFQFDLTENVLEQNLIENSTFIDEDQEELTDSDNSSETNELSVFDECSRTYVRIPWESAYQFRRQISETYEQNETEKKYVRAMKSIDMGSFFRRDTTENERKSLLLNENQIAVLRGQKKGVRFAAESVDIMQEDLKQFQTEGNEEPTGTERSLFEPHEQIDKIHEMTVIQSIMEKRQLYEDEMSEEIQYQDSYTSTRDDNIEEASADLQEVTSIEDELCSGNDSLTPTEEPTQFAGIIVTEAEPTEEKVMDETIEKDIKIRPILVGKFPMALPSVGKAIADNEIYESSETGGDTTEEKLSPIDETPQDDFPDEQEYTKPGTVEKHVTFQSEVCHLRSGSSDDLVKTSTSSSEMEPTILAASYDLESGRVSKVVATYDVSPDTVEKQFVAPPTAKAILSSPEDDVFELESKRQFESEIQSKTLLCEQKESDISLEDEEICIPKKDRLADLNGTEEQKSACSEDSASASPFEIMSPSELEGYDDNLSSGFNGTDGQVIFHDHSGMKDTENYSTESKDLMTLQITPKSDSSFDHSSLLSSDLSEKEDDSPFNLLECVNHDSEHLPDVVEEANDRLVKYQSPSKTQLPNGPTEVEFNPDIDLPIENATELHSSTGPPPDLLQSATLDDKSSSENEGAIPQENEASAFEPAAIMYDSQTIYTHSVIEELTVTSQDRLISSDQTLYGLEMPSEENNAVTLSTTQTSKQETDADSDSVNVTEAFISQLDEDEADLSASKGNELFTNQDLNKEEEHHEPMAEKLEEWKCDETEERGDIYHGKLALNATGSNELVQLKTVPESICPFETLDDEYDNVEEESLDTNLIDDEGVEKETAQYPNEQSEPFELDVDAYDLERPCTPTPVDKNQHFFDEEAKHIVENEEIEVQANVFVESVLHEACARVNKEALSSETETDNESSNLKFCVENALKSDDVSVDRNDRGNVETSKECEIFSDQEESTDEAIEKANKSAHKKYSVLMKQISEDIPGITLTTHYHADDDILFQQPGSSVTEFDIKMDTVDEQIDDSNKPIESEIQETIVFSSECIPEEPEDIVDAIVKSEVNEPNQSYLFNYGKVCIPEENEEESKDGEEKEEIHITSSTRPLTVLIPRDRVDHGQCISVSKHDVVKDSEPEVSSAHAKNEYVQLEDDIVTGYFDKYESDDSLEEKYEEKEARSSSFEMYGQQSSQEKYVEKPASEQKEPETTIEEGGQQCKPDVSQSVMNQDVIETISKSNDEDNILDVSNEMIEQDSLQDEIGDTSSVESFTTVVPVDQDDDEEGNNRMDDFASMSSSYHSDVLGLDEDEKFDDFPIIDWTQKDVLEFEEINRKQSEEEEKRRELKRKQEEELLQRFDELKSLKDEKDRSLIDWEEGSESSIDSDRYEYMDKTALSVITENSDEDKFEFLDNEDAKSEKSDRIFGSPEDFPPPSPGIFKNFNKSADRDDISITSSLLEFERLEHEILASGSRSSIENEKDNISVTSSLAEFERLERELVQSSSASSVEKITSDSNSKESDKEGSRASLNDVDKLEKDMERKESVDSITRRSETSSLASLNEFERLEQEMALADELEAEAQKIVSILESGKLITEEIHSEKSTTLMTYQKIASKIQNRDQPEEPDDLEDSLSEDKTSKKDLDQAEVDSLEGDVSELTSLTSSVILNQKAVKECDEDSLRDDEESMKISSDSLGEQLGLKSSSDKDKYDTDSLAGQEGLMEKSTDSLEADKKYIISDKVETDSLCDETEGQKQTDLMQTSIDSLDSSKSRSRENLMESSMYSVDSSIFSRSSVETMKSAGSQRSDSSTEIMQVSAESYEERKRREKRWLIDNYHSYRESGHGVEPLMDQEGNVLKSFRIEDNYGWDESDEEEDNKSSQSKPFSWGPYEEKKKIYTMAEWEAMKEEKRRASLVTEKTETVENISEKNTIVTSTTLSTKSFSSYETEVYHTSEKLSSSTSVKPSAPFGSHLSEPAPQRIASIDDDDFVEYDVTEHSDLMHGIPEQFAQKSGPIYIDPEMVDSEEDEIVNYPVGGTEDTTDGAEGGESETHRLTMKKEIHTRTMMKDGKEQTFVHEEAQIEQEEDPPEELKDSMQQIIDQFMETPAQPEQYKALEHDV</sequence>
<feature type="compositionally biased region" description="Acidic residues" evidence="2">
    <location>
        <begin position="1474"/>
        <end position="1483"/>
    </location>
</feature>
<evidence type="ECO:0000256" key="2">
    <source>
        <dbReference type="SAM" id="MobiDB-lite"/>
    </source>
</evidence>
<feature type="compositionally biased region" description="Basic and acidic residues" evidence="2">
    <location>
        <begin position="2785"/>
        <end position="2795"/>
    </location>
</feature>
<feature type="compositionally biased region" description="Basic and acidic residues" evidence="2">
    <location>
        <begin position="2871"/>
        <end position="2893"/>
    </location>
</feature>
<dbReference type="RefSeq" id="XP_022319703.1">
    <property type="nucleotide sequence ID" value="XM_022463995.1"/>
</dbReference>
<feature type="compositionally biased region" description="Basic and acidic residues" evidence="2">
    <location>
        <begin position="150"/>
        <end position="170"/>
    </location>
</feature>
<feature type="compositionally biased region" description="Polar residues" evidence="2">
    <location>
        <begin position="2653"/>
        <end position="2668"/>
    </location>
</feature>
<feature type="compositionally biased region" description="Basic and acidic residues" evidence="2">
    <location>
        <begin position="2322"/>
        <end position="2335"/>
    </location>
</feature>
<dbReference type="KEGG" id="cvn:111122316"/>
<feature type="region of interest" description="Disordered" evidence="2">
    <location>
        <begin position="536"/>
        <end position="555"/>
    </location>
</feature>
<feature type="region of interest" description="Disordered" evidence="2">
    <location>
        <begin position="1773"/>
        <end position="1812"/>
    </location>
</feature>
<feature type="region of interest" description="Disordered" evidence="2">
    <location>
        <begin position="1187"/>
        <end position="1210"/>
    </location>
</feature>
<evidence type="ECO:0000313" key="4">
    <source>
        <dbReference type="RefSeq" id="XP_022319703.1"/>
    </source>
</evidence>
<feature type="compositionally biased region" description="Acidic residues" evidence="2">
    <location>
        <begin position="1191"/>
        <end position="1200"/>
    </location>
</feature>
<feature type="region of interest" description="Disordered" evidence="2">
    <location>
        <begin position="2946"/>
        <end position="2966"/>
    </location>
</feature>
<proteinExistence type="predicted"/>
<feature type="region of interest" description="Disordered" evidence="2">
    <location>
        <begin position="478"/>
        <end position="502"/>
    </location>
</feature>
<feature type="region of interest" description="Disordered" evidence="2">
    <location>
        <begin position="956"/>
        <end position="995"/>
    </location>
</feature>
<organism evidence="3 4">
    <name type="scientific">Crassostrea virginica</name>
    <name type="common">Eastern oyster</name>
    <dbReference type="NCBI Taxonomy" id="6565"/>
    <lineage>
        <taxon>Eukaryota</taxon>
        <taxon>Metazoa</taxon>
        <taxon>Spiralia</taxon>
        <taxon>Lophotrochozoa</taxon>
        <taxon>Mollusca</taxon>
        <taxon>Bivalvia</taxon>
        <taxon>Autobranchia</taxon>
        <taxon>Pteriomorphia</taxon>
        <taxon>Ostreida</taxon>
        <taxon>Ostreoidea</taxon>
        <taxon>Ostreidae</taxon>
        <taxon>Crassostrea</taxon>
    </lineage>
</organism>
<keyword evidence="1" id="KW-0175">Coiled coil</keyword>
<feature type="region of interest" description="Disordered" evidence="2">
    <location>
        <begin position="1691"/>
        <end position="1713"/>
    </location>
</feature>
<feature type="compositionally biased region" description="Acidic residues" evidence="2">
    <location>
        <begin position="2775"/>
        <end position="2784"/>
    </location>
</feature>
<feature type="region of interest" description="Disordered" evidence="2">
    <location>
        <begin position="2322"/>
        <end position="2378"/>
    </location>
</feature>
<reference evidence="4" key="1">
    <citation type="submission" date="2025-08" db="UniProtKB">
        <authorList>
            <consortium name="RefSeq"/>
        </authorList>
    </citation>
    <scope>IDENTIFICATION</scope>
    <source>
        <tissue evidence="4">Whole sample</tissue>
    </source>
</reference>
<feature type="compositionally biased region" description="Polar residues" evidence="2">
    <location>
        <begin position="2418"/>
        <end position="2427"/>
    </location>
</feature>
<keyword evidence="3" id="KW-1185">Reference proteome</keyword>
<feature type="region of interest" description="Disordered" evidence="2">
    <location>
        <begin position="3105"/>
        <end position="3125"/>
    </location>
</feature>
<evidence type="ECO:0000256" key="1">
    <source>
        <dbReference type="SAM" id="Coils"/>
    </source>
</evidence>
<name>A0A8B8CV65_CRAVI</name>
<feature type="region of interest" description="Disordered" evidence="2">
    <location>
        <begin position="1455"/>
        <end position="1485"/>
    </location>
</feature>
<feature type="compositionally biased region" description="Polar residues" evidence="2">
    <location>
        <begin position="1201"/>
        <end position="1210"/>
    </location>
</feature>
<dbReference type="OrthoDB" id="6163107at2759"/>
<feature type="compositionally biased region" description="Basic and acidic residues" evidence="2">
    <location>
        <begin position="2669"/>
        <end position="2706"/>
    </location>
</feature>
<accession>A0A8B8CV65</accession>
<evidence type="ECO:0000313" key="3">
    <source>
        <dbReference type="Proteomes" id="UP000694844"/>
    </source>
</evidence>
<feature type="region of interest" description="Disordered" evidence="2">
    <location>
        <begin position="1620"/>
        <end position="1654"/>
    </location>
</feature>
<gene>
    <name evidence="4" type="primary">LOC111122316</name>
</gene>
<feature type="region of interest" description="Disordered" evidence="2">
    <location>
        <begin position="3017"/>
        <end position="3037"/>
    </location>
</feature>
<feature type="compositionally biased region" description="Basic and acidic residues" evidence="2">
    <location>
        <begin position="2561"/>
        <end position="2576"/>
    </location>
</feature>
<feature type="compositionally biased region" description="Basic and acidic residues" evidence="2">
    <location>
        <begin position="2917"/>
        <end position="2927"/>
    </location>
</feature>
<feature type="compositionally biased region" description="Polar residues" evidence="2">
    <location>
        <begin position="29"/>
        <end position="41"/>
    </location>
</feature>
<feature type="region of interest" description="Disordered" evidence="2">
    <location>
        <begin position="149"/>
        <end position="202"/>
    </location>
</feature>
<feature type="compositionally biased region" description="Basic and acidic residues" evidence="2">
    <location>
        <begin position="1"/>
        <end position="10"/>
    </location>
</feature>
<feature type="region of interest" description="Disordered" evidence="2">
    <location>
        <begin position="2823"/>
        <end position="2931"/>
    </location>
</feature>
<feature type="region of interest" description="Disordered" evidence="2">
    <location>
        <begin position="2651"/>
        <end position="2715"/>
    </location>
</feature>
<feature type="coiled-coil region" evidence="1">
    <location>
        <begin position="2482"/>
        <end position="2520"/>
    </location>
</feature>
<feature type="compositionally biased region" description="Polar residues" evidence="2">
    <location>
        <begin position="2336"/>
        <end position="2349"/>
    </location>
</feature>
<feature type="region of interest" description="Disordered" evidence="2">
    <location>
        <begin position="782"/>
        <end position="832"/>
    </location>
</feature>
<feature type="compositionally biased region" description="Acidic residues" evidence="2">
    <location>
        <begin position="2796"/>
        <end position="2806"/>
    </location>
</feature>
<feature type="compositionally biased region" description="Polar residues" evidence="2">
    <location>
        <begin position="1626"/>
        <end position="1635"/>
    </location>
</feature>
<protein>
    <submittedName>
        <fullName evidence="4">Uncharacterized protein LOC111122316 isoform X1</fullName>
    </submittedName>
</protein>
<feature type="region of interest" description="Disordered" evidence="2">
    <location>
        <begin position="2560"/>
        <end position="2597"/>
    </location>
</feature>
<feature type="compositionally biased region" description="Basic and acidic residues" evidence="2">
    <location>
        <begin position="786"/>
        <end position="827"/>
    </location>
</feature>
<feature type="region of interest" description="Disordered" evidence="2">
    <location>
        <begin position="2765"/>
        <end position="2806"/>
    </location>
</feature>